<gene>
    <name evidence="2" type="ORF">T4A_249</name>
    <name evidence="3" type="ORF">T4D_12907</name>
</gene>
<feature type="chain" id="PRO_5010442824" description="Secreted protein" evidence="1">
    <location>
        <begin position="19"/>
        <end position="86"/>
    </location>
</feature>
<evidence type="ECO:0000313" key="4">
    <source>
        <dbReference type="Proteomes" id="UP000054632"/>
    </source>
</evidence>
<dbReference type="EMBL" id="JYDR01000014">
    <property type="protein sequence ID" value="KRY76009.1"/>
    <property type="molecule type" value="Genomic_DNA"/>
</dbReference>
<feature type="signal peptide" evidence="1">
    <location>
        <begin position="1"/>
        <end position="18"/>
    </location>
</feature>
<evidence type="ECO:0000313" key="5">
    <source>
        <dbReference type="Proteomes" id="UP000054995"/>
    </source>
</evidence>
<name>A0A0V1EQF8_TRIPS</name>
<evidence type="ECO:0008006" key="6">
    <source>
        <dbReference type="Google" id="ProtNLM"/>
    </source>
</evidence>
<organism evidence="2 4">
    <name type="scientific">Trichinella pseudospiralis</name>
    <name type="common">Parasitic roundworm</name>
    <dbReference type="NCBI Taxonomy" id="6337"/>
    <lineage>
        <taxon>Eukaryota</taxon>
        <taxon>Metazoa</taxon>
        <taxon>Ecdysozoa</taxon>
        <taxon>Nematoda</taxon>
        <taxon>Enoplea</taxon>
        <taxon>Dorylaimia</taxon>
        <taxon>Trichinellida</taxon>
        <taxon>Trichinellidae</taxon>
        <taxon>Trichinella</taxon>
    </lineage>
</organism>
<reference evidence="4 5" key="1">
    <citation type="submission" date="2015-01" db="EMBL/GenBank/DDBJ databases">
        <title>Evolution of Trichinella species and genotypes.</title>
        <authorList>
            <person name="Korhonen P.K."/>
            <person name="Edoardo P."/>
            <person name="Giuseppe L.R."/>
            <person name="Gasser R.B."/>
        </authorList>
    </citation>
    <scope>NUCLEOTIDE SEQUENCE [LARGE SCALE GENOMIC DNA]</scope>
    <source>
        <strain evidence="2">ISS13</strain>
        <strain evidence="3">ISS470</strain>
    </source>
</reference>
<sequence length="86" mass="9792">MVMVVMMVVVVCSFCSRACVWLFDVHQSQQPPGVRQVYCFTVWRLFSLWPFAVYFCLFDGLPAPSTTADDRNLIQPSTCAVSQSIY</sequence>
<evidence type="ECO:0000313" key="3">
    <source>
        <dbReference type="EMBL" id="KRY89927.1"/>
    </source>
</evidence>
<comment type="caution">
    <text evidence="2">The sequence shown here is derived from an EMBL/GenBank/DDBJ whole genome shotgun (WGS) entry which is preliminary data.</text>
</comment>
<evidence type="ECO:0000313" key="2">
    <source>
        <dbReference type="EMBL" id="KRY76009.1"/>
    </source>
</evidence>
<keyword evidence="1" id="KW-0732">Signal</keyword>
<dbReference type="AlphaFoldDB" id="A0A0V1EQF8"/>
<proteinExistence type="predicted"/>
<accession>A0A0V1EQF8</accession>
<keyword evidence="5" id="KW-1185">Reference proteome</keyword>
<dbReference type="Proteomes" id="UP000054995">
    <property type="component" value="Unassembled WGS sequence"/>
</dbReference>
<evidence type="ECO:0000256" key="1">
    <source>
        <dbReference type="SAM" id="SignalP"/>
    </source>
</evidence>
<dbReference type="EMBL" id="JYDT01000026">
    <property type="protein sequence ID" value="KRY89927.1"/>
    <property type="molecule type" value="Genomic_DNA"/>
</dbReference>
<protein>
    <recommendedName>
        <fullName evidence="6">Secreted protein</fullName>
    </recommendedName>
</protein>
<dbReference type="Proteomes" id="UP000054632">
    <property type="component" value="Unassembled WGS sequence"/>
</dbReference>